<dbReference type="GO" id="GO:0001530">
    <property type="term" value="F:lipopolysaccharide binding"/>
    <property type="evidence" value="ECO:0007669"/>
    <property type="project" value="InterPro"/>
</dbReference>
<dbReference type="RefSeq" id="WP_150337348.1">
    <property type="nucleotide sequence ID" value="NZ_JAERIX010000046.1"/>
</dbReference>
<evidence type="ECO:0000313" key="7">
    <source>
        <dbReference type="Proteomes" id="UP000323707"/>
    </source>
</evidence>
<sequence length="213" mass="23871">MKHSFTLESTFALPRAFLLFLYLLLYVGALAQELDIQAQKVFADEKKGITIATGKVKMVKGEDKLNADEVRIYVNKARKPLKFEAIGNVDFLLLTQDGRRLKGKSDTLIYLVDANEYQLIGRAQVQEIGKPNFLRGEKITLNNDNNFANVESSSSAPVRVIIDLNDMQSNPQNSSQNNPKNKQPESKSRQVDSILDPKPESKELESTPLDSSE</sequence>
<dbReference type="InterPro" id="IPR005653">
    <property type="entry name" value="OstA-like_N"/>
</dbReference>
<proteinExistence type="predicted"/>
<evidence type="ECO:0000256" key="4">
    <source>
        <dbReference type="SAM" id="MobiDB-lite"/>
    </source>
</evidence>
<dbReference type="Proteomes" id="UP000323707">
    <property type="component" value="Unassembled WGS sequence"/>
</dbReference>
<dbReference type="Gene3D" id="2.60.450.10">
    <property type="entry name" value="Lipopolysaccharide (LPS) transport protein A like domain"/>
    <property type="match status" value="1"/>
</dbReference>
<dbReference type="InterPro" id="IPR014340">
    <property type="entry name" value="LptA"/>
</dbReference>
<dbReference type="PANTHER" id="PTHR36504:SF1">
    <property type="entry name" value="LIPOPOLYSACCHARIDE EXPORT SYSTEM PROTEIN LPTA"/>
    <property type="match status" value="1"/>
</dbReference>
<organism evidence="6 7">
    <name type="scientific">Helicobacter canis</name>
    <dbReference type="NCBI Taxonomy" id="29419"/>
    <lineage>
        <taxon>Bacteria</taxon>
        <taxon>Pseudomonadati</taxon>
        <taxon>Campylobacterota</taxon>
        <taxon>Epsilonproteobacteria</taxon>
        <taxon>Campylobacterales</taxon>
        <taxon>Helicobacteraceae</taxon>
        <taxon>Helicobacter</taxon>
    </lineage>
</organism>
<dbReference type="InterPro" id="IPR052037">
    <property type="entry name" value="LPS_export_LptA"/>
</dbReference>
<feature type="domain" description="Organic solvent tolerance-like N-terminal" evidence="5">
    <location>
        <begin position="36"/>
        <end position="146"/>
    </location>
</feature>
<evidence type="ECO:0000256" key="2">
    <source>
        <dbReference type="ARBA" id="ARBA00022729"/>
    </source>
</evidence>
<dbReference type="NCBIfam" id="TIGR03002">
    <property type="entry name" value="outer_YhbN_LptA"/>
    <property type="match status" value="1"/>
</dbReference>
<feature type="compositionally biased region" description="Low complexity" evidence="4">
    <location>
        <begin position="168"/>
        <end position="181"/>
    </location>
</feature>
<evidence type="ECO:0000256" key="1">
    <source>
        <dbReference type="ARBA" id="ARBA00022448"/>
    </source>
</evidence>
<dbReference type="GO" id="GO:0015920">
    <property type="term" value="P:lipopolysaccharide transport"/>
    <property type="evidence" value="ECO:0007669"/>
    <property type="project" value="InterPro"/>
</dbReference>
<keyword evidence="1" id="KW-0813">Transport</keyword>
<dbReference type="GO" id="GO:0030288">
    <property type="term" value="C:outer membrane-bounded periplasmic space"/>
    <property type="evidence" value="ECO:0007669"/>
    <property type="project" value="TreeGrafter"/>
</dbReference>
<dbReference type="PANTHER" id="PTHR36504">
    <property type="entry name" value="LIPOPOLYSACCHARIDE EXPORT SYSTEM PROTEIN LPTA"/>
    <property type="match status" value="1"/>
</dbReference>
<comment type="caution">
    <text evidence="6">The sequence shown here is derived from an EMBL/GenBank/DDBJ whole genome shotgun (WGS) entry which is preliminary data.</text>
</comment>
<dbReference type="AlphaFoldDB" id="A0A5M9QMZ8"/>
<keyword evidence="3" id="KW-0574">Periplasm</keyword>
<evidence type="ECO:0000313" key="6">
    <source>
        <dbReference type="EMBL" id="KAA8709650.1"/>
    </source>
</evidence>
<feature type="region of interest" description="Disordered" evidence="4">
    <location>
        <begin position="167"/>
        <end position="213"/>
    </location>
</feature>
<evidence type="ECO:0000256" key="3">
    <source>
        <dbReference type="ARBA" id="ARBA00022764"/>
    </source>
</evidence>
<feature type="compositionally biased region" description="Basic and acidic residues" evidence="4">
    <location>
        <begin position="182"/>
        <end position="205"/>
    </location>
</feature>
<name>A0A5M9QMZ8_9HELI</name>
<protein>
    <submittedName>
        <fullName evidence="6">Lipopolysaccharide transport periplasmic protein LptA</fullName>
    </submittedName>
</protein>
<gene>
    <name evidence="6" type="primary">lptA</name>
    <name evidence="6" type="ORF">F4V45_05125</name>
</gene>
<keyword evidence="2" id="KW-0732">Signal</keyword>
<dbReference type="GO" id="GO:0017089">
    <property type="term" value="F:glycolipid transfer activity"/>
    <property type="evidence" value="ECO:0007669"/>
    <property type="project" value="TreeGrafter"/>
</dbReference>
<dbReference type="GO" id="GO:0009279">
    <property type="term" value="C:cell outer membrane"/>
    <property type="evidence" value="ECO:0007669"/>
    <property type="project" value="TreeGrafter"/>
</dbReference>
<reference evidence="6 7" key="1">
    <citation type="submission" date="2019-09" db="EMBL/GenBank/DDBJ databases">
        <title>Draft genome sequence of various Type strains from the CCUG.</title>
        <authorList>
            <person name="Pineiro-Iglesias B."/>
            <person name="Tunovic T."/>
            <person name="Unosson C."/>
            <person name="Inganas E."/>
            <person name="Ohlen M."/>
            <person name="Cardew S."/>
            <person name="Jensie-Markopoulos S."/>
            <person name="Salva-Serra F."/>
            <person name="Jaen-Luchoro D."/>
            <person name="Karlsson R."/>
            <person name="Svensson-Stadler L."/>
            <person name="Chun J."/>
            <person name="Moore E."/>
        </authorList>
    </citation>
    <scope>NUCLEOTIDE SEQUENCE [LARGE SCALE GENOMIC DNA]</scope>
    <source>
        <strain evidence="6 7">CCUG 32756T</strain>
    </source>
</reference>
<accession>A0A5M9QMZ8</accession>
<dbReference type="EMBL" id="VXKE01000014">
    <property type="protein sequence ID" value="KAA8709650.1"/>
    <property type="molecule type" value="Genomic_DNA"/>
</dbReference>
<dbReference type="Pfam" id="PF03968">
    <property type="entry name" value="LptD_N"/>
    <property type="match status" value="1"/>
</dbReference>
<evidence type="ECO:0000259" key="5">
    <source>
        <dbReference type="Pfam" id="PF03968"/>
    </source>
</evidence>